<dbReference type="PANTHER" id="PTHR30154:SF51">
    <property type="entry name" value="ASNC-FAMILY TRANSCRIPTIONAL REGULATORY PROTEIN"/>
    <property type="match status" value="1"/>
</dbReference>
<dbReference type="InterPro" id="IPR019887">
    <property type="entry name" value="Tscrpt_reg_AsnC/Lrp_C"/>
</dbReference>
<keyword evidence="3" id="KW-0804">Transcription</keyword>
<dbReference type="Pfam" id="PF13412">
    <property type="entry name" value="HTH_24"/>
    <property type="match status" value="1"/>
</dbReference>
<dbReference type="InterPro" id="IPR011008">
    <property type="entry name" value="Dimeric_a/b-barrel"/>
</dbReference>
<protein>
    <submittedName>
        <fullName evidence="5">Lrp/AsnC family transcriptional regulator</fullName>
    </submittedName>
</protein>
<dbReference type="PRINTS" id="PR00033">
    <property type="entry name" value="HTHASNC"/>
</dbReference>
<evidence type="ECO:0000256" key="1">
    <source>
        <dbReference type="ARBA" id="ARBA00023015"/>
    </source>
</evidence>
<accession>A0ABR8P0A2</accession>
<evidence type="ECO:0000256" key="3">
    <source>
        <dbReference type="ARBA" id="ARBA00023163"/>
    </source>
</evidence>
<sequence>MRNDLRKSDIHLDGIDKRLIELLYDNARTPVSELARSVSMTAPSVNERLKRLEESGVIAGYRVDIDPLALGYSLIAIVRMRQLPGKMHELEAQINLIPELVECDKVTGDDCYIARLYLKNISELDPILDSISDLADTNTSIVKSTPVKRRLLV</sequence>
<evidence type="ECO:0000259" key="4">
    <source>
        <dbReference type="PROSITE" id="PS50956"/>
    </source>
</evidence>
<dbReference type="Gene3D" id="1.10.10.10">
    <property type="entry name" value="Winged helix-like DNA-binding domain superfamily/Winged helix DNA-binding domain"/>
    <property type="match status" value="1"/>
</dbReference>
<dbReference type="SUPFAM" id="SSF46785">
    <property type="entry name" value="Winged helix' DNA-binding domain"/>
    <property type="match status" value="1"/>
</dbReference>
<evidence type="ECO:0000256" key="2">
    <source>
        <dbReference type="ARBA" id="ARBA00023125"/>
    </source>
</evidence>
<dbReference type="InterPro" id="IPR036390">
    <property type="entry name" value="WH_DNA-bd_sf"/>
</dbReference>
<evidence type="ECO:0000313" key="6">
    <source>
        <dbReference type="Proteomes" id="UP000604161"/>
    </source>
</evidence>
<dbReference type="PROSITE" id="PS50956">
    <property type="entry name" value="HTH_ASNC_2"/>
    <property type="match status" value="1"/>
</dbReference>
<dbReference type="SMART" id="SM00344">
    <property type="entry name" value="HTH_ASNC"/>
    <property type="match status" value="1"/>
</dbReference>
<dbReference type="InterPro" id="IPR019888">
    <property type="entry name" value="Tscrpt_reg_AsnC-like"/>
</dbReference>
<gene>
    <name evidence="5" type="ORF">IF202_07285</name>
</gene>
<keyword evidence="2" id="KW-0238">DNA-binding</keyword>
<organism evidence="5 6">
    <name type="scientific">Marinomonas colpomeniae</name>
    <dbReference type="NCBI Taxonomy" id="2774408"/>
    <lineage>
        <taxon>Bacteria</taxon>
        <taxon>Pseudomonadati</taxon>
        <taxon>Pseudomonadota</taxon>
        <taxon>Gammaproteobacteria</taxon>
        <taxon>Oceanospirillales</taxon>
        <taxon>Oceanospirillaceae</taxon>
        <taxon>Marinomonas</taxon>
    </lineage>
</organism>
<evidence type="ECO:0000313" key="5">
    <source>
        <dbReference type="EMBL" id="MBD5770853.1"/>
    </source>
</evidence>
<name>A0ABR8P0A2_9GAMM</name>
<dbReference type="InterPro" id="IPR000485">
    <property type="entry name" value="AsnC-type_HTH_dom"/>
</dbReference>
<keyword evidence="1" id="KW-0805">Transcription regulation</keyword>
<dbReference type="PANTHER" id="PTHR30154">
    <property type="entry name" value="LEUCINE-RESPONSIVE REGULATORY PROTEIN"/>
    <property type="match status" value="1"/>
</dbReference>
<comment type="caution">
    <text evidence="5">The sequence shown here is derived from an EMBL/GenBank/DDBJ whole genome shotgun (WGS) entry which is preliminary data.</text>
</comment>
<dbReference type="CDD" id="cd00090">
    <property type="entry name" value="HTH_ARSR"/>
    <property type="match status" value="1"/>
</dbReference>
<dbReference type="RefSeq" id="WP_191594226.1">
    <property type="nucleotide sequence ID" value="NZ_JACYFC010000002.1"/>
</dbReference>
<dbReference type="InterPro" id="IPR011991">
    <property type="entry name" value="ArsR-like_HTH"/>
</dbReference>
<proteinExistence type="predicted"/>
<dbReference type="InterPro" id="IPR036388">
    <property type="entry name" value="WH-like_DNA-bd_sf"/>
</dbReference>
<dbReference type="Gene3D" id="3.30.70.920">
    <property type="match status" value="1"/>
</dbReference>
<dbReference type="Proteomes" id="UP000604161">
    <property type="component" value="Unassembled WGS sequence"/>
</dbReference>
<dbReference type="EMBL" id="JACYFC010000002">
    <property type="protein sequence ID" value="MBD5770853.1"/>
    <property type="molecule type" value="Genomic_DNA"/>
</dbReference>
<reference evidence="5 6" key="1">
    <citation type="submission" date="2020-09" db="EMBL/GenBank/DDBJ databases">
        <title>Marinomonas sp. nov., isolated from the cysticercosis algae of Qingdao, China.</title>
        <authorList>
            <person name="Sun X."/>
        </authorList>
    </citation>
    <scope>NUCLEOTIDE SEQUENCE [LARGE SCALE GENOMIC DNA]</scope>
    <source>
        <strain evidence="5 6">SM2066</strain>
    </source>
</reference>
<keyword evidence="6" id="KW-1185">Reference proteome</keyword>
<dbReference type="SUPFAM" id="SSF54909">
    <property type="entry name" value="Dimeric alpha+beta barrel"/>
    <property type="match status" value="1"/>
</dbReference>
<feature type="domain" description="HTH asnC-type" evidence="4">
    <location>
        <begin position="12"/>
        <end position="73"/>
    </location>
</feature>
<dbReference type="Pfam" id="PF01037">
    <property type="entry name" value="AsnC_trans_reg"/>
    <property type="match status" value="1"/>
</dbReference>